<dbReference type="Proteomes" id="UP001305498">
    <property type="component" value="Chromosome"/>
</dbReference>
<keyword evidence="2" id="KW-1185">Reference proteome</keyword>
<organism evidence="1 2">
    <name type="scientific">Microbacterium betulae</name>
    <dbReference type="NCBI Taxonomy" id="2981139"/>
    <lineage>
        <taxon>Bacteria</taxon>
        <taxon>Bacillati</taxon>
        <taxon>Actinomycetota</taxon>
        <taxon>Actinomycetes</taxon>
        <taxon>Micrococcales</taxon>
        <taxon>Microbacteriaceae</taxon>
        <taxon>Microbacterium</taxon>
    </lineage>
</organism>
<evidence type="ECO:0000313" key="2">
    <source>
        <dbReference type="Proteomes" id="UP001305498"/>
    </source>
</evidence>
<gene>
    <name evidence="1" type="ORF">N8K70_04040</name>
</gene>
<dbReference type="EMBL" id="CP118157">
    <property type="protein sequence ID" value="WOF23862.1"/>
    <property type="molecule type" value="Genomic_DNA"/>
</dbReference>
<protein>
    <submittedName>
        <fullName evidence="1">Uncharacterized protein</fullName>
    </submittedName>
</protein>
<sequence>MNVVVHPITSPDMVTRYRGPTSVRRSSMSANVPVAELPINQWPGSTSCVINIT</sequence>
<dbReference type="AlphaFoldDB" id="A0AA97I748"/>
<name>A0AA97I748_9MICO</name>
<dbReference type="KEGG" id="mbet:N8K70_04040"/>
<dbReference type="RefSeq" id="WP_317140333.1">
    <property type="nucleotide sequence ID" value="NZ_CP118157.1"/>
</dbReference>
<reference evidence="1 2" key="1">
    <citation type="submission" date="2023-02" db="EMBL/GenBank/DDBJ databases">
        <title>Microbacterium betulae sp. nov., isolated from birch wood.</title>
        <authorList>
            <person name="Pasciak M."/>
            <person name="Pawlik K.J."/>
            <person name="Martynowski D."/>
            <person name="Laczmanski L."/>
            <person name="Ciekot J."/>
            <person name="Szponar B."/>
            <person name="Wojcik-Fatla A."/>
            <person name="Mackiewicz B."/>
            <person name="Farian E."/>
            <person name="Cholewa G."/>
            <person name="Cholewa A."/>
            <person name="Dutkiewicz J."/>
        </authorList>
    </citation>
    <scope>NUCLEOTIDE SEQUENCE [LARGE SCALE GENOMIC DNA]</scope>
    <source>
        <strain evidence="1 2">AB</strain>
    </source>
</reference>
<evidence type="ECO:0000313" key="1">
    <source>
        <dbReference type="EMBL" id="WOF23862.1"/>
    </source>
</evidence>
<proteinExistence type="predicted"/>
<accession>A0AA97I748</accession>